<evidence type="ECO:0000259" key="2">
    <source>
        <dbReference type="Pfam" id="PF15017"/>
    </source>
</evidence>
<dbReference type="AlphaFoldDB" id="A0A6P8S3V9"/>
<organism evidence="3 4">
    <name type="scientific">Geotrypetes seraphini</name>
    <name type="common">Gaboon caecilian</name>
    <name type="synonym">Caecilia seraphini</name>
    <dbReference type="NCBI Taxonomy" id="260995"/>
    <lineage>
        <taxon>Eukaryota</taxon>
        <taxon>Metazoa</taxon>
        <taxon>Chordata</taxon>
        <taxon>Craniata</taxon>
        <taxon>Vertebrata</taxon>
        <taxon>Euteleostomi</taxon>
        <taxon>Amphibia</taxon>
        <taxon>Gymnophiona</taxon>
        <taxon>Geotrypetes</taxon>
    </lineage>
</organism>
<gene>
    <name evidence="4" type="primary">C1H9orf40</name>
</gene>
<name>A0A6P8S3V9_GEOSA</name>
<feature type="region of interest" description="Disordered" evidence="1">
    <location>
        <begin position="1"/>
        <end position="105"/>
    </location>
</feature>
<proteinExistence type="predicted"/>
<dbReference type="PANTHER" id="PTHR16003:SF3">
    <property type="entry name" value="CHROMOSOME 9 C9ORF40 HOMOLOG"/>
    <property type="match status" value="1"/>
</dbReference>
<dbReference type="RefSeq" id="XP_033812609.1">
    <property type="nucleotide sequence ID" value="XM_033956718.1"/>
</dbReference>
<keyword evidence="3" id="KW-1185">Reference proteome</keyword>
<dbReference type="KEGG" id="gsh:117365814"/>
<evidence type="ECO:0000313" key="3">
    <source>
        <dbReference type="Proteomes" id="UP000515159"/>
    </source>
</evidence>
<dbReference type="InterPro" id="IPR042349">
    <property type="entry name" value="C9orf40-like"/>
</dbReference>
<feature type="domain" description="Putative WW-binding" evidence="2">
    <location>
        <begin position="104"/>
        <end position="134"/>
    </location>
</feature>
<dbReference type="OrthoDB" id="8960251at2759"/>
<accession>A0A6P8S3V9</accession>
<dbReference type="CTD" id="499331"/>
<dbReference type="InParanoid" id="A0A6P8S3V9"/>
<feature type="compositionally biased region" description="Basic and acidic residues" evidence="1">
    <location>
        <begin position="88"/>
        <end position="100"/>
    </location>
</feature>
<protein>
    <submittedName>
        <fullName evidence="4">Uncharacterized protein C9orf40 homolog</fullName>
    </submittedName>
</protein>
<reference evidence="4" key="1">
    <citation type="submission" date="2025-08" db="UniProtKB">
        <authorList>
            <consortium name="RefSeq"/>
        </authorList>
    </citation>
    <scope>IDENTIFICATION</scope>
</reference>
<dbReference type="Pfam" id="PF15017">
    <property type="entry name" value="WRNPLPNID"/>
    <property type="match status" value="1"/>
</dbReference>
<dbReference type="GeneID" id="117365814"/>
<evidence type="ECO:0000256" key="1">
    <source>
        <dbReference type="SAM" id="MobiDB-lite"/>
    </source>
</evidence>
<dbReference type="Proteomes" id="UP000515159">
    <property type="component" value="Chromosome 1"/>
</dbReference>
<evidence type="ECO:0000313" key="4">
    <source>
        <dbReference type="RefSeq" id="XP_033812609.1"/>
    </source>
</evidence>
<dbReference type="PANTHER" id="PTHR16003">
    <property type="entry name" value="C9ORF40 ISOFORM 1"/>
    <property type="match status" value="1"/>
</dbReference>
<dbReference type="InterPro" id="IPR033461">
    <property type="entry name" value="WRNPLPNID"/>
</dbReference>
<sequence>MHAPQPVVASGKQQELGSGRCRGKRKAPSPPVPCKRFLPEQRQQQYGRVPGRGAGGEEGDESRAAPGVGKRKRESGGGNPAREKKRQRREELGLLQKQEEDFGQFSSFQYWRTPLPKLDLSDLLGLDGESMAEETALSSAEGTEMTMES</sequence>